<sequence length="101" mass="11747">RDNKAVQFTYNNNQYNYGLIKRFIKVNDKLFLAIVNLLVQSNEALRGTIENEAFEVTHIKSFKRTNRILAIDTNTITAKKICLPKKETIFLIDLVNRNESD</sequence>
<dbReference type="AlphaFoldDB" id="A0A7M5V2F2"/>
<name>A0A7M5V2F2_9CNID</name>
<protein>
    <submittedName>
        <fullName evidence="1">Uncharacterized protein</fullName>
    </submittedName>
</protein>
<organism evidence="1 2">
    <name type="scientific">Clytia hemisphaerica</name>
    <dbReference type="NCBI Taxonomy" id="252671"/>
    <lineage>
        <taxon>Eukaryota</taxon>
        <taxon>Metazoa</taxon>
        <taxon>Cnidaria</taxon>
        <taxon>Hydrozoa</taxon>
        <taxon>Hydroidolina</taxon>
        <taxon>Leptothecata</taxon>
        <taxon>Obeliida</taxon>
        <taxon>Clytiidae</taxon>
        <taxon>Clytia</taxon>
    </lineage>
</organism>
<keyword evidence="2" id="KW-1185">Reference proteome</keyword>
<reference evidence="1" key="1">
    <citation type="submission" date="2021-01" db="UniProtKB">
        <authorList>
            <consortium name="EnsemblMetazoa"/>
        </authorList>
    </citation>
    <scope>IDENTIFICATION</scope>
</reference>
<evidence type="ECO:0000313" key="1">
    <source>
        <dbReference type="EnsemblMetazoa" id="CLYHEMP005072.1"/>
    </source>
</evidence>
<dbReference type="EnsemblMetazoa" id="CLYHEMT005072.1">
    <property type="protein sequence ID" value="CLYHEMP005072.1"/>
    <property type="gene ID" value="CLYHEMG005072"/>
</dbReference>
<evidence type="ECO:0000313" key="2">
    <source>
        <dbReference type="Proteomes" id="UP000594262"/>
    </source>
</evidence>
<accession>A0A7M5V2F2</accession>
<dbReference type="Proteomes" id="UP000594262">
    <property type="component" value="Unplaced"/>
</dbReference>
<proteinExistence type="predicted"/>